<dbReference type="OrthoDB" id="8188574at2759"/>
<dbReference type="RefSeq" id="XP_014476059.1">
    <property type="nucleotide sequence ID" value="XM_014620573.1"/>
</dbReference>
<sequence>MTSIVRTAIMSPPLLLLLLLLRDHATALIIPEELPTILSLIYSNIPPIKKGTDSRVGVGFRLGEHADFQVLIELGPQTDTGPIGTADSKRKRDAMLSAAMRGELGPLAQAVAKYQMERKMRDEMEKLKSTGEEFGKIQAVNKTNDQNVVPDNWLARWRQEISQSPEDKVPLSPVQDQNDREAQRRMGKPPVKSAVGGNKLEELTKLYEPRNTSNAGNAA</sequence>
<name>A0A6P3XDX9_DINQU</name>
<feature type="compositionally biased region" description="Polar residues" evidence="1">
    <location>
        <begin position="210"/>
        <end position="219"/>
    </location>
</feature>
<organism evidence="3 4">
    <name type="scientific">Dinoponera quadriceps</name>
    <name type="common">South American ant</name>
    <dbReference type="NCBI Taxonomy" id="609295"/>
    <lineage>
        <taxon>Eukaryota</taxon>
        <taxon>Metazoa</taxon>
        <taxon>Ecdysozoa</taxon>
        <taxon>Arthropoda</taxon>
        <taxon>Hexapoda</taxon>
        <taxon>Insecta</taxon>
        <taxon>Pterygota</taxon>
        <taxon>Neoptera</taxon>
        <taxon>Endopterygota</taxon>
        <taxon>Hymenoptera</taxon>
        <taxon>Apocrita</taxon>
        <taxon>Aculeata</taxon>
        <taxon>Formicoidea</taxon>
        <taxon>Formicidae</taxon>
        <taxon>Ponerinae</taxon>
        <taxon>Ponerini</taxon>
        <taxon>Dinoponera</taxon>
    </lineage>
</organism>
<dbReference type="KEGG" id="dqu:106745206"/>
<proteinExistence type="predicted"/>
<evidence type="ECO:0000256" key="2">
    <source>
        <dbReference type="SAM" id="SignalP"/>
    </source>
</evidence>
<keyword evidence="3" id="KW-1185">Reference proteome</keyword>
<dbReference type="GeneID" id="106745206"/>
<evidence type="ECO:0000313" key="4">
    <source>
        <dbReference type="RefSeq" id="XP_014476059.1"/>
    </source>
</evidence>
<feature type="compositionally biased region" description="Basic and acidic residues" evidence="1">
    <location>
        <begin position="199"/>
        <end position="208"/>
    </location>
</feature>
<reference evidence="4" key="1">
    <citation type="submission" date="2025-08" db="UniProtKB">
        <authorList>
            <consortium name="RefSeq"/>
        </authorList>
    </citation>
    <scope>IDENTIFICATION</scope>
</reference>
<gene>
    <name evidence="4" type="primary">LOC106745206</name>
</gene>
<dbReference type="Proteomes" id="UP000515204">
    <property type="component" value="Unplaced"/>
</dbReference>
<protein>
    <submittedName>
        <fullName evidence="4">Uncharacterized protein LOC106745206</fullName>
    </submittedName>
</protein>
<dbReference type="AlphaFoldDB" id="A0A6P3XDX9"/>
<keyword evidence="2" id="KW-0732">Signal</keyword>
<dbReference type="CTD" id="33696"/>
<evidence type="ECO:0000256" key="1">
    <source>
        <dbReference type="SAM" id="MobiDB-lite"/>
    </source>
</evidence>
<feature type="signal peptide" evidence="2">
    <location>
        <begin position="1"/>
        <end position="27"/>
    </location>
</feature>
<evidence type="ECO:0000313" key="3">
    <source>
        <dbReference type="Proteomes" id="UP000515204"/>
    </source>
</evidence>
<accession>A0A6P3XDX9</accession>
<feature type="chain" id="PRO_5027983792" evidence="2">
    <location>
        <begin position="28"/>
        <end position="219"/>
    </location>
</feature>
<feature type="region of interest" description="Disordered" evidence="1">
    <location>
        <begin position="164"/>
        <end position="219"/>
    </location>
</feature>